<dbReference type="NCBIfam" id="TIGR00318">
    <property type="entry name" value="cyaB"/>
    <property type="match status" value="1"/>
</dbReference>
<dbReference type="Proteomes" id="UP000231263">
    <property type="component" value="Unassembled WGS sequence"/>
</dbReference>
<proteinExistence type="predicted"/>
<dbReference type="Gene3D" id="2.40.320.10">
    <property type="entry name" value="Hypothetical Protein Pfu-838710-001"/>
    <property type="match status" value="1"/>
</dbReference>
<dbReference type="AlphaFoldDB" id="A0A2M7XFE5"/>
<organism evidence="2 3">
    <name type="scientific">Candidatus Uhrbacteria bacterium CG_4_9_14_3_um_filter_41_35</name>
    <dbReference type="NCBI Taxonomy" id="1975034"/>
    <lineage>
        <taxon>Bacteria</taxon>
        <taxon>Candidatus Uhriibacteriota</taxon>
    </lineage>
</organism>
<sequence length="177" mass="21274">MKEIEVKILEVDEKIIVKQLLDLGAEKIFDGEMDVIYYDYPDEYFRARDKRIRLRKKGDKAEMTYKEKISRGITKIEEEHEIKINDFEIARQILLGMEMVEIRRYQKDRRSYKLGNMYFEFDFLWEGVPVFMEIEGPTEELVMEWVEKLGFKKEDAKNWSGSEVLEHYGIAQVKKLI</sequence>
<name>A0A2M7XFE5_9BACT</name>
<feature type="domain" description="CYTH" evidence="1">
    <location>
        <begin position="1"/>
        <end position="167"/>
    </location>
</feature>
<gene>
    <name evidence="2" type="primary">cyaB</name>
    <name evidence="2" type="ORF">CO173_02385</name>
</gene>
<dbReference type="CDD" id="cd07890">
    <property type="entry name" value="CYTH-like_AC_IV-like"/>
    <property type="match status" value="1"/>
</dbReference>
<reference evidence="3" key="1">
    <citation type="submission" date="2017-09" db="EMBL/GenBank/DDBJ databases">
        <title>Depth-based differentiation of microbial function through sediment-hosted aquifers and enrichment of novel symbionts in the deep terrestrial subsurface.</title>
        <authorList>
            <person name="Probst A.J."/>
            <person name="Ladd B."/>
            <person name="Jarett J.K."/>
            <person name="Geller-Mcgrath D.E."/>
            <person name="Sieber C.M.K."/>
            <person name="Emerson J.B."/>
            <person name="Anantharaman K."/>
            <person name="Thomas B.C."/>
            <person name="Malmstrom R."/>
            <person name="Stieglmeier M."/>
            <person name="Klingl A."/>
            <person name="Woyke T."/>
            <person name="Ryan C.M."/>
            <person name="Banfield J.F."/>
        </authorList>
    </citation>
    <scope>NUCLEOTIDE SEQUENCE [LARGE SCALE GENOMIC DNA]</scope>
</reference>
<dbReference type="SUPFAM" id="SSF55154">
    <property type="entry name" value="CYTH-like phosphatases"/>
    <property type="match status" value="1"/>
</dbReference>
<accession>A0A2M7XFE5</accession>
<dbReference type="PROSITE" id="PS51707">
    <property type="entry name" value="CYTH"/>
    <property type="match status" value="1"/>
</dbReference>
<evidence type="ECO:0000313" key="2">
    <source>
        <dbReference type="EMBL" id="PJA46593.1"/>
    </source>
</evidence>
<comment type="caution">
    <text evidence="2">The sequence shown here is derived from an EMBL/GenBank/DDBJ whole genome shotgun (WGS) entry which is preliminary data.</text>
</comment>
<evidence type="ECO:0000313" key="3">
    <source>
        <dbReference type="Proteomes" id="UP000231263"/>
    </source>
</evidence>
<dbReference type="InterPro" id="IPR033469">
    <property type="entry name" value="CYTH-like_dom_sf"/>
</dbReference>
<dbReference type="PANTHER" id="PTHR21028:SF2">
    <property type="entry name" value="CYTH DOMAIN-CONTAINING PROTEIN"/>
    <property type="match status" value="1"/>
</dbReference>
<evidence type="ECO:0000259" key="1">
    <source>
        <dbReference type="PROSITE" id="PS51707"/>
    </source>
</evidence>
<dbReference type="InterPro" id="IPR023577">
    <property type="entry name" value="CYTH_domain"/>
</dbReference>
<dbReference type="Pfam" id="PF01928">
    <property type="entry name" value="CYTH"/>
    <property type="match status" value="1"/>
</dbReference>
<dbReference type="PANTHER" id="PTHR21028">
    <property type="entry name" value="SI:CH211-156B7.4"/>
    <property type="match status" value="1"/>
</dbReference>
<protein>
    <submittedName>
        <fullName evidence="2">Class IV adenylate cyclase</fullName>
    </submittedName>
</protein>
<dbReference type="InterPro" id="IPR008173">
    <property type="entry name" value="Adenylyl_cyclase_CyaB"/>
</dbReference>
<dbReference type="EMBL" id="PFWT01000009">
    <property type="protein sequence ID" value="PJA46593.1"/>
    <property type="molecule type" value="Genomic_DNA"/>
</dbReference>